<dbReference type="AlphaFoldDB" id="A0A2V1IU98"/>
<sequence>MTTFMKRTAAFFTVMMLLAGITSVFSSCSDKDDEPSLPAAEYVAGTYTGDMTCSVMGNESVFEDLTFNVDATDDATVDITLPSFGNPPMQVPQINVSDVKVSGSDGTYTLATTEFSGTTDSGRAVSGTIEGSYADEVLTIRFNLQYGAMPMPMICTFSAPKK</sequence>
<dbReference type="EMBL" id="PUBV01000006">
    <property type="protein sequence ID" value="PWB08426.1"/>
    <property type="molecule type" value="Genomic_DNA"/>
</dbReference>
<keyword evidence="1" id="KW-0732">Signal</keyword>
<feature type="domain" description="Lipocalin-like" evidence="2">
    <location>
        <begin position="43"/>
        <end position="157"/>
    </location>
</feature>
<feature type="signal peptide" evidence="1">
    <location>
        <begin position="1"/>
        <end position="26"/>
    </location>
</feature>
<protein>
    <recommendedName>
        <fullName evidence="2">Lipocalin-like domain-containing protein</fullName>
    </recommendedName>
</protein>
<gene>
    <name evidence="3" type="ORF">C5O25_04460</name>
</gene>
<dbReference type="Gene3D" id="2.40.128.350">
    <property type="match status" value="1"/>
</dbReference>
<evidence type="ECO:0000313" key="3">
    <source>
        <dbReference type="EMBL" id="PWB08426.1"/>
    </source>
</evidence>
<feature type="chain" id="PRO_5016172485" description="Lipocalin-like domain-containing protein" evidence="1">
    <location>
        <begin position="27"/>
        <end position="162"/>
    </location>
</feature>
<evidence type="ECO:0000313" key="4">
    <source>
        <dbReference type="Proteomes" id="UP000244925"/>
    </source>
</evidence>
<dbReference type="Proteomes" id="UP000244925">
    <property type="component" value="Unassembled WGS sequence"/>
</dbReference>
<evidence type="ECO:0000256" key="1">
    <source>
        <dbReference type="SAM" id="SignalP"/>
    </source>
</evidence>
<evidence type="ECO:0000259" key="2">
    <source>
        <dbReference type="Pfam" id="PF13944"/>
    </source>
</evidence>
<dbReference type="Pfam" id="PF13944">
    <property type="entry name" value="Calycin_like"/>
    <property type="match status" value="1"/>
</dbReference>
<proteinExistence type="predicted"/>
<keyword evidence="4" id="KW-1185">Reference proteome</keyword>
<dbReference type="InterPro" id="IPR024311">
    <property type="entry name" value="Lipocalin-like"/>
</dbReference>
<reference evidence="4" key="1">
    <citation type="submission" date="2018-02" db="EMBL/GenBank/DDBJ databases">
        <authorList>
            <person name="Clavel T."/>
            <person name="Strowig T."/>
        </authorList>
    </citation>
    <scope>NUCLEOTIDE SEQUENCE [LARGE SCALE GENOMIC DNA]</scope>
    <source>
        <strain evidence="4">DSM 100764</strain>
    </source>
</reference>
<organism evidence="3 4">
    <name type="scientific">Paramuribaculum intestinale</name>
    <dbReference type="NCBI Taxonomy" id="2094151"/>
    <lineage>
        <taxon>Bacteria</taxon>
        <taxon>Pseudomonadati</taxon>
        <taxon>Bacteroidota</taxon>
        <taxon>Bacteroidia</taxon>
        <taxon>Bacteroidales</taxon>
        <taxon>Muribaculaceae</taxon>
        <taxon>Paramuribaculum</taxon>
    </lineage>
</organism>
<comment type="caution">
    <text evidence="3">The sequence shown here is derived from an EMBL/GenBank/DDBJ whole genome shotgun (WGS) entry which is preliminary data.</text>
</comment>
<accession>A0A2V1IU98</accession>
<dbReference type="PROSITE" id="PS51257">
    <property type="entry name" value="PROKAR_LIPOPROTEIN"/>
    <property type="match status" value="1"/>
</dbReference>
<name>A0A2V1IU98_9BACT</name>